<dbReference type="InterPro" id="IPR000276">
    <property type="entry name" value="GPCR_Rhodpsn"/>
</dbReference>
<dbReference type="EMBL" id="NCKU01007187">
    <property type="protein sequence ID" value="RWS02824.1"/>
    <property type="molecule type" value="Genomic_DNA"/>
</dbReference>
<comment type="subcellular location">
    <subcellularLocation>
        <location evidence="1">Membrane</location>
        <topology evidence="1">Multi-pass membrane protein</topology>
    </subcellularLocation>
</comment>
<evidence type="ECO:0000259" key="10">
    <source>
        <dbReference type="PROSITE" id="PS50262"/>
    </source>
</evidence>
<dbReference type="PANTHER" id="PTHR45695">
    <property type="entry name" value="LEUCOKININ RECEPTOR-RELATED"/>
    <property type="match status" value="1"/>
</dbReference>
<dbReference type="SUPFAM" id="SSF81321">
    <property type="entry name" value="Family A G protein-coupled receptor-like"/>
    <property type="match status" value="1"/>
</dbReference>
<dbReference type="PANTHER" id="PTHR45695:SF9">
    <property type="entry name" value="LEUCOKININ RECEPTOR"/>
    <property type="match status" value="1"/>
</dbReference>
<keyword evidence="12" id="KW-1185">Reference proteome</keyword>
<sequence>AGVSVGVSSWTLAAISFERFTVICSRSQFRKRVTLIQTYISIAIIWILNCILMSPTLILSQLVPMKEEGERINRLLNVVEI</sequence>
<keyword evidence="7 11" id="KW-0675">Receptor</keyword>
<organism evidence="11 12">
    <name type="scientific">Dinothrombium tinctorium</name>
    <dbReference type="NCBI Taxonomy" id="1965070"/>
    <lineage>
        <taxon>Eukaryota</taxon>
        <taxon>Metazoa</taxon>
        <taxon>Ecdysozoa</taxon>
        <taxon>Arthropoda</taxon>
        <taxon>Chelicerata</taxon>
        <taxon>Arachnida</taxon>
        <taxon>Acari</taxon>
        <taxon>Acariformes</taxon>
        <taxon>Trombidiformes</taxon>
        <taxon>Prostigmata</taxon>
        <taxon>Anystina</taxon>
        <taxon>Parasitengona</taxon>
        <taxon>Trombidioidea</taxon>
        <taxon>Trombidiidae</taxon>
        <taxon>Dinothrombium</taxon>
    </lineage>
</organism>
<name>A0A3S3NN82_9ACAR</name>
<dbReference type="GO" id="GO:0005886">
    <property type="term" value="C:plasma membrane"/>
    <property type="evidence" value="ECO:0007669"/>
    <property type="project" value="TreeGrafter"/>
</dbReference>
<evidence type="ECO:0000256" key="9">
    <source>
        <dbReference type="SAM" id="Phobius"/>
    </source>
</evidence>
<dbReference type="STRING" id="1965070.A0A3S3NN82"/>
<protein>
    <submittedName>
        <fullName evidence="11">Neuropeptide receptor A9-like protein</fullName>
    </submittedName>
</protein>
<evidence type="ECO:0000256" key="8">
    <source>
        <dbReference type="ARBA" id="ARBA00023224"/>
    </source>
</evidence>
<dbReference type="Pfam" id="PF00001">
    <property type="entry name" value="7tm_1"/>
    <property type="match status" value="1"/>
</dbReference>
<keyword evidence="4 9" id="KW-1133">Transmembrane helix</keyword>
<feature type="non-terminal residue" evidence="11">
    <location>
        <position position="1"/>
    </location>
</feature>
<keyword evidence="3 9" id="KW-0812">Transmembrane</keyword>
<dbReference type="InterPro" id="IPR017452">
    <property type="entry name" value="GPCR_Rhodpsn_7TM"/>
</dbReference>
<feature type="domain" description="G-protein coupled receptors family 1 profile" evidence="10">
    <location>
        <begin position="1"/>
        <end position="81"/>
    </location>
</feature>
<evidence type="ECO:0000256" key="4">
    <source>
        <dbReference type="ARBA" id="ARBA00022989"/>
    </source>
</evidence>
<dbReference type="Gene3D" id="1.20.1070.10">
    <property type="entry name" value="Rhodopsin 7-helix transmembrane proteins"/>
    <property type="match status" value="1"/>
</dbReference>
<evidence type="ECO:0000313" key="12">
    <source>
        <dbReference type="Proteomes" id="UP000285301"/>
    </source>
</evidence>
<dbReference type="GO" id="GO:0004930">
    <property type="term" value="F:G protein-coupled receptor activity"/>
    <property type="evidence" value="ECO:0007669"/>
    <property type="project" value="UniProtKB-KW"/>
</dbReference>
<dbReference type="Proteomes" id="UP000285301">
    <property type="component" value="Unassembled WGS sequence"/>
</dbReference>
<dbReference type="OrthoDB" id="6419947at2759"/>
<feature type="transmembrane region" description="Helical" evidence="9">
    <location>
        <begin position="36"/>
        <end position="58"/>
    </location>
</feature>
<keyword evidence="5" id="KW-0297">G-protein coupled receptor</keyword>
<evidence type="ECO:0000256" key="1">
    <source>
        <dbReference type="ARBA" id="ARBA00004141"/>
    </source>
</evidence>
<evidence type="ECO:0000256" key="2">
    <source>
        <dbReference type="ARBA" id="ARBA00010663"/>
    </source>
</evidence>
<evidence type="ECO:0000256" key="7">
    <source>
        <dbReference type="ARBA" id="ARBA00023170"/>
    </source>
</evidence>
<comment type="similarity">
    <text evidence="2">Belongs to the G-protein coupled receptor 1 family.</text>
</comment>
<gene>
    <name evidence="11" type="ORF">B4U79_11591</name>
</gene>
<dbReference type="AlphaFoldDB" id="A0A3S3NN82"/>
<accession>A0A3S3NN82</accession>
<proteinExistence type="inferred from homology"/>
<keyword evidence="8" id="KW-0807">Transducer</keyword>
<comment type="caution">
    <text evidence="11">The sequence shown here is derived from an EMBL/GenBank/DDBJ whole genome shotgun (WGS) entry which is preliminary data.</text>
</comment>
<dbReference type="PROSITE" id="PS00237">
    <property type="entry name" value="G_PROTEIN_RECEP_F1_1"/>
    <property type="match status" value="1"/>
</dbReference>
<reference evidence="11 12" key="1">
    <citation type="journal article" date="2018" name="Gigascience">
        <title>Genomes of trombidid mites reveal novel predicted allergens and laterally-transferred genes associated with secondary metabolism.</title>
        <authorList>
            <person name="Dong X."/>
            <person name="Chaisiri K."/>
            <person name="Xia D."/>
            <person name="Armstrong S.D."/>
            <person name="Fang Y."/>
            <person name="Donnelly M.J."/>
            <person name="Kadowaki T."/>
            <person name="McGarry J.W."/>
            <person name="Darby A.C."/>
            <person name="Makepeace B.L."/>
        </authorList>
    </citation>
    <scope>NUCLEOTIDE SEQUENCE [LARGE SCALE GENOMIC DNA]</scope>
    <source>
        <strain evidence="11">UoL-WK</strain>
    </source>
</reference>
<evidence type="ECO:0000256" key="3">
    <source>
        <dbReference type="ARBA" id="ARBA00022692"/>
    </source>
</evidence>
<keyword evidence="6 9" id="KW-0472">Membrane</keyword>
<dbReference type="PROSITE" id="PS50262">
    <property type="entry name" value="G_PROTEIN_RECEP_F1_2"/>
    <property type="match status" value="1"/>
</dbReference>
<evidence type="ECO:0000256" key="6">
    <source>
        <dbReference type="ARBA" id="ARBA00023136"/>
    </source>
</evidence>
<evidence type="ECO:0000313" key="11">
    <source>
        <dbReference type="EMBL" id="RWS02824.1"/>
    </source>
</evidence>
<evidence type="ECO:0000256" key="5">
    <source>
        <dbReference type="ARBA" id="ARBA00023040"/>
    </source>
</evidence>